<evidence type="ECO:0000256" key="4">
    <source>
        <dbReference type="ARBA" id="ARBA00022692"/>
    </source>
</evidence>
<dbReference type="Proteomes" id="UP000183832">
    <property type="component" value="Unassembled WGS sequence"/>
</dbReference>
<keyword evidence="5 10" id="KW-0276">Fatty acid metabolism</keyword>
<dbReference type="PANTHER" id="PTHR11157:SF21">
    <property type="entry name" value="ELONGATION OF VERY LONG CHAIN FATTY ACIDS PROTEIN"/>
    <property type="match status" value="1"/>
</dbReference>
<protein>
    <recommendedName>
        <fullName evidence="10">Elongation of very long chain fatty acids protein</fullName>
        <ecNumber evidence="10">2.3.1.199</ecNumber>
    </recommendedName>
    <alternativeName>
        <fullName evidence="10">Very-long-chain 3-oxoacyl-CoA synthase</fullName>
    </alternativeName>
</protein>
<feature type="transmembrane region" description="Helical" evidence="10">
    <location>
        <begin position="238"/>
        <end position="259"/>
    </location>
</feature>
<dbReference type="GO" id="GO:0005789">
    <property type="term" value="C:endoplasmic reticulum membrane"/>
    <property type="evidence" value="ECO:0007669"/>
    <property type="project" value="TreeGrafter"/>
</dbReference>
<keyword evidence="4 10" id="KW-0812">Transmembrane</keyword>
<feature type="transmembrane region" description="Helical" evidence="10">
    <location>
        <begin position="209"/>
        <end position="226"/>
    </location>
</feature>
<keyword evidence="6 10" id="KW-1133">Transmembrane helix</keyword>
<comment type="subcellular location">
    <subcellularLocation>
        <location evidence="1">Membrane</location>
        <topology evidence="1">Multi-pass membrane protein</topology>
    </subcellularLocation>
</comment>
<dbReference type="GO" id="GO:0019367">
    <property type="term" value="P:fatty acid elongation, saturated fatty acid"/>
    <property type="evidence" value="ECO:0007669"/>
    <property type="project" value="TreeGrafter"/>
</dbReference>
<dbReference type="GO" id="GO:0042761">
    <property type="term" value="P:very long-chain fatty acid biosynthetic process"/>
    <property type="evidence" value="ECO:0007669"/>
    <property type="project" value="TreeGrafter"/>
</dbReference>
<evidence type="ECO:0000256" key="3">
    <source>
        <dbReference type="ARBA" id="ARBA00022679"/>
    </source>
</evidence>
<keyword evidence="2 10" id="KW-0444">Lipid biosynthesis</keyword>
<evidence type="ECO:0000256" key="9">
    <source>
        <dbReference type="ARBA" id="ARBA00023160"/>
    </source>
</evidence>
<evidence type="ECO:0000256" key="5">
    <source>
        <dbReference type="ARBA" id="ARBA00022832"/>
    </source>
</evidence>
<dbReference type="AlphaFoldDB" id="A0A1J1IZK8"/>
<feature type="transmembrane region" description="Helical" evidence="10">
    <location>
        <begin position="28"/>
        <end position="46"/>
    </location>
</feature>
<evidence type="ECO:0000256" key="1">
    <source>
        <dbReference type="ARBA" id="ARBA00004141"/>
    </source>
</evidence>
<evidence type="ECO:0000256" key="8">
    <source>
        <dbReference type="ARBA" id="ARBA00023136"/>
    </source>
</evidence>
<evidence type="ECO:0000256" key="7">
    <source>
        <dbReference type="ARBA" id="ARBA00023098"/>
    </source>
</evidence>
<feature type="transmembrane region" description="Helical" evidence="10">
    <location>
        <begin position="67"/>
        <end position="89"/>
    </location>
</feature>
<keyword evidence="7 10" id="KW-0443">Lipid metabolism</keyword>
<comment type="catalytic activity">
    <reaction evidence="10">
        <text>a very-long-chain acyl-CoA + malonyl-CoA + H(+) = a very-long-chain 3-oxoacyl-CoA + CO2 + CoA</text>
        <dbReference type="Rhea" id="RHEA:32727"/>
        <dbReference type="ChEBI" id="CHEBI:15378"/>
        <dbReference type="ChEBI" id="CHEBI:16526"/>
        <dbReference type="ChEBI" id="CHEBI:57287"/>
        <dbReference type="ChEBI" id="CHEBI:57384"/>
        <dbReference type="ChEBI" id="CHEBI:90725"/>
        <dbReference type="ChEBI" id="CHEBI:90736"/>
        <dbReference type="EC" id="2.3.1.199"/>
    </reaction>
</comment>
<evidence type="ECO:0000256" key="6">
    <source>
        <dbReference type="ARBA" id="ARBA00022989"/>
    </source>
</evidence>
<evidence type="ECO:0000256" key="10">
    <source>
        <dbReference type="RuleBase" id="RU361115"/>
    </source>
</evidence>
<dbReference type="OrthoDB" id="434092at2759"/>
<proteinExistence type="inferred from homology"/>
<organism evidence="11 12">
    <name type="scientific">Clunio marinus</name>
    <dbReference type="NCBI Taxonomy" id="568069"/>
    <lineage>
        <taxon>Eukaryota</taxon>
        <taxon>Metazoa</taxon>
        <taxon>Ecdysozoa</taxon>
        <taxon>Arthropoda</taxon>
        <taxon>Hexapoda</taxon>
        <taxon>Insecta</taxon>
        <taxon>Pterygota</taxon>
        <taxon>Neoptera</taxon>
        <taxon>Endopterygota</taxon>
        <taxon>Diptera</taxon>
        <taxon>Nematocera</taxon>
        <taxon>Chironomoidea</taxon>
        <taxon>Chironomidae</taxon>
        <taxon>Clunio</taxon>
    </lineage>
</organism>
<gene>
    <name evidence="11" type="ORF">CLUMA_CG018738</name>
</gene>
<dbReference type="EMBL" id="CVRI01000065">
    <property type="protein sequence ID" value="CRL05707.1"/>
    <property type="molecule type" value="Genomic_DNA"/>
</dbReference>
<evidence type="ECO:0000313" key="11">
    <source>
        <dbReference type="EMBL" id="CRL05707.1"/>
    </source>
</evidence>
<name>A0A1J1IZK8_9DIPT</name>
<dbReference type="PANTHER" id="PTHR11157">
    <property type="entry name" value="FATTY ACID ACYL TRANSFERASE-RELATED"/>
    <property type="match status" value="1"/>
</dbReference>
<evidence type="ECO:0000256" key="2">
    <source>
        <dbReference type="ARBA" id="ARBA00022516"/>
    </source>
</evidence>
<dbReference type="Pfam" id="PF01151">
    <property type="entry name" value="ELO"/>
    <property type="match status" value="2"/>
</dbReference>
<dbReference type="STRING" id="568069.A0A1J1IZK8"/>
<comment type="similarity">
    <text evidence="10">Belongs to the ELO family.</text>
</comment>
<dbReference type="InterPro" id="IPR002076">
    <property type="entry name" value="ELO_fam"/>
</dbReference>
<keyword evidence="8 10" id="KW-0472">Membrane</keyword>
<reference evidence="11 12" key="1">
    <citation type="submission" date="2015-04" db="EMBL/GenBank/DDBJ databases">
        <authorList>
            <person name="Syromyatnikov M.Y."/>
            <person name="Popov V.N."/>
        </authorList>
    </citation>
    <scope>NUCLEOTIDE SEQUENCE [LARGE SCALE GENOMIC DNA]</scope>
</reference>
<dbReference type="GO" id="GO:0034625">
    <property type="term" value="P:fatty acid elongation, monounsaturated fatty acid"/>
    <property type="evidence" value="ECO:0007669"/>
    <property type="project" value="TreeGrafter"/>
</dbReference>
<dbReference type="EC" id="2.3.1.199" evidence="10"/>
<comment type="caution">
    <text evidence="10">Lacks conserved residue(s) required for the propagation of feature annotation.</text>
</comment>
<evidence type="ECO:0000313" key="12">
    <source>
        <dbReference type="Proteomes" id="UP000183832"/>
    </source>
</evidence>
<accession>A0A1J1IZK8</accession>
<keyword evidence="3 10" id="KW-0808">Transferase</keyword>
<dbReference type="GO" id="GO:0030148">
    <property type="term" value="P:sphingolipid biosynthetic process"/>
    <property type="evidence" value="ECO:0007669"/>
    <property type="project" value="TreeGrafter"/>
</dbReference>
<keyword evidence="9 10" id="KW-0275">Fatty acid biosynthesis</keyword>
<keyword evidence="12" id="KW-1185">Reference proteome</keyword>
<sequence length="269" mass="32227">MALILRKCVEIFNFYVIEKKDKRSDELFFGKSPIPLALVLSGYLLLIKYGPKLMESRKAFELKYILIVYNFIQVVLNTLLGVYGCYHVFLMNDFDFNCQPVDYSTTSKGFRELELTNYYFLLKLLDLLDTVIKLNWITLQPLFNISFSAIYCIKKEKHSLIIPSLLSSFLYGPWDEHRIEIHRSFMYFYYFMTAFKVELKKSIWWKKHITQIQLFQFALLFVHFLRGALASNCSYPKFWLWVLVIQNIFMFSMFADFYFKAYMKKKSKD</sequence>
<dbReference type="GO" id="GO:0009922">
    <property type="term" value="F:fatty acid elongase activity"/>
    <property type="evidence" value="ECO:0007669"/>
    <property type="project" value="UniProtKB-EC"/>
</dbReference>
<dbReference type="GO" id="GO:0034626">
    <property type="term" value="P:fatty acid elongation, polyunsaturated fatty acid"/>
    <property type="evidence" value="ECO:0007669"/>
    <property type="project" value="TreeGrafter"/>
</dbReference>